<dbReference type="EMBL" id="CP141059">
    <property type="protein sequence ID" value="WQQ24920.1"/>
    <property type="molecule type" value="Genomic_DNA"/>
</dbReference>
<sequence length="690" mass="74824">MSSFVTGATGFIGRHLVSELLDHRDGPIFVLVRPSSLSRMETMIQQWTHGTGSSRVVPVIGDLGEPGLGVDPEWIAENVGKVDHFFHLAAIYDMTADESTNDAMNVQGTRYALELADALQVGCFHQVSSVAAAGDYHGRFDETMFDEGQPLPSPYHRTKYESEKIVREESTVPWRVYRPAIVVGHSETGAMDKIDGPYYFFPLIKRMRDSLPSWLPLVGVDMGDTNLVPVDYVAKAMDHLAHLPDRDGEAFHLVNPEPQPVVEMINAFCNAAGAPRFATPIDRNSAGGATRLLPRSLRPTSLFSAVVRTAPAQVVLDQTLGRLGIPAEVVGHTSFSSVFDSKATEKALAGSGIAVPDLETYARTLWGYWEENLDETTGRDKRNRAALRGKHVVITGASSGIGKVTALKVAQAGGIPVLVARGKDKLEDTKATIELRGGQAYVFPCDLSDLGAIDDLCQRLSTELPSVDFVVNNAGRSIRRSLRLSHDRFHDFERTMQLNYFGAIRLLIGLMPKMHEQKSGHIVNISSIGVQTSPPRFSAYVASKAALDAWSNVVASEVVGHGITFTNIHMPLVRTPMIAPTKMYDKFPTLSPAQAADLVIRAMVEKPHEINTLAGNAGAVAHTLAPKAAFRILNLAYQVFPDSAAAKGKAGPSHATPEPAPAPPEVVAAEPGGRESEQMLMARLFPGVHW</sequence>
<gene>
    <name evidence="5" type="ORF">SHK19_13190</name>
</gene>
<dbReference type="Proteomes" id="UP001327225">
    <property type="component" value="Chromosome"/>
</dbReference>
<reference evidence="6" key="1">
    <citation type="submission" date="2023-12" db="EMBL/GenBank/DDBJ databases">
        <title>Novel species in genus Nocardioides.</title>
        <authorList>
            <person name="Zhou H."/>
        </authorList>
    </citation>
    <scope>NUCLEOTIDE SEQUENCE [LARGE SCALE GENOMIC DNA]</scope>
    <source>
        <strain evidence="6">HM61</strain>
    </source>
</reference>
<name>A0ABZ0ZKU7_9ACTN</name>
<organism evidence="5 6">
    <name type="scientific">Nocardioides bizhenqiangii</name>
    <dbReference type="NCBI Taxonomy" id="3095076"/>
    <lineage>
        <taxon>Bacteria</taxon>
        <taxon>Bacillati</taxon>
        <taxon>Actinomycetota</taxon>
        <taxon>Actinomycetes</taxon>
        <taxon>Propionibacteriales</taxon>
        <taxon>Nocardioidaceae</taxon>
        <taxon>Nocardioides</taxon>
    </lineage>
</organism>
<accession>A0ABZ0ZKU7</accession>
<dbReference type="PRINTS" id="PR00080">
    <property type="entry name" value="SDRFAMILY"/>
</dbReference>
<dbReference type="PANTHER" id="PTHR44196:SF1">
    <property type="entry name" value="DEHYDROGENASE_REDUCTASE SDR FAMILY MEMBER 7B"/>
    <property type="match status" value="1"/>
</dbReference>
<dbReference type="CDD" id="cd05263">
    <property type="entry name" value="MupV_like_SDR_e"/>
    <property type="match status" value="1"/>
</dbReference>
<evidence type="ECO:0000313" key="5">
    <source>
        <dbReference type="EMBL" id="WQQ24920.1"/>
    </source>
</evidence>
<dbReference type="InterPro" id="IPR036291">
    <property type="entry name" value="NAD(P)-bd_dom_sf"/>
</dbReference>
<comment type="similarity">
    <text evidence="1">Belongs to the short-chain dehydrogenases/reductases (SDR) family.</text>
</comment>
<feature type="region of interest" description="Disordered" evidence="3">
    <location>
        <begin position="647"/>
        <end position="673"/>
    </location>
</feature>
<evidence type="ECO:0000259" key="4">
    <source>
        <dbReference type="SMART" id="SM00822"/>
    </source>
</evidence>
<dbReference type="NCBIfam" id="NF005539">
    <property type="entry name" value="PRK07201.1"/>
    <property type="match status" value="1"/>
</dbReference>
<dbReference type="CDD" id="cd05233">
    <property type="entry name" value="SDR_c"/>
    <property type="match status" value="1"/>
</dbReference>
<protein>
    <submittedName>
        <fullName evidence="5">SDR family oxidoreductase</fullName>
    </submittedName>
</protein>
<dbReference type="SUPFAM" id="SSF51735">
    <property type="entry name" value="NAD(P)-binding Rossmann-fold domains"/>
    <property type="match status" value="2"/>
</dbReference>
<dbReference type="InterPro" id="IPR002347">
    <property type="entry name" value="SDR_fam"/>
</dbReference>
<evidence type="ECO:0000256" key="1">
    <source>
        <dbReference type="ARBA" id="ARBA00006484"/>
    </source>
</evidence>
<dbReference type="InterPro" id="IPR020904">
    <property type="entry name" value="Sc_DH/Rdtase_CS"/>
</dbReference>
<dbReference type="RefSeq" id="WP_322455419.1">
    <property type="nucleotide sequence ID" value="NZ_CP141059.1"/>
</dbReference>
<evidence type="ECO:0000313" key="6">
    <source>
        <dbReference type="Proteomes" id="UP001327225"/>
    </source>
</evidence>
<dbReference type="PRINTS" id="PR00081">
    <property type="entry name" value="GDHRDH"/>
</dbReference>
<feature type="domain" description="Ketoreductase" evidence="4">
    <location>
        <begin position="390"/>
        <end position="574"/>
    </location>
</feature>
<dbReference type="InterPro" id="IPR057313">
    <property type="entry name" value="Maqu_2507-like"/>
</dbReference>
<dbReference type="Pfam" id="PF07993">
    <property type="entry name" value="NAD_binding_4"/>
    <property type="match status" value="1"/>
</dbReference>
<evidence type="ECO:0000256" key="2">
    <source>
        <dbReference type="ARBA" id="ARBA00023002"/>
    </source>
</evidence>
<keyword evidence="2" id="KW-0560">Oxidoreductase</keyword>
<dbReference type="InterPro" id="IPR057326">
    <property type="entry name" value="KR_dom"/>
</dbReference>
<dbReference type="PANTHER" id="PTHR44196">
    <property type="entry name" value="DEHYDROGENASE/REDUCTASE SDR FAMILY MEMBER 7B"/>
    <property type="match status" value="1"/>
</dbReference>
<keyword evidence="6" id="KW-1185">Reference proteome</keyword>
<evidence type="ECO:0000256" key="3">
    <source>
        <dbReference type="SAM" id="MobiDB-lite"/>
    </source>
</evidence>
<dbReference type="PROSITE" id="PS00061">
    <property type="entry name" value="ADH_SHORT"/>
    <property type="match status" value="1"/>
</dbReference>
<dbReference type="Pfam" id="PF00106">
    <property type="entry name" value="adh_short"/>
    <property type="match status" value="1"/>
</dbReference>
<dbReference type="InterPro" id="IPR013120">
    <property type="entry name" value="FAR_NAD-bd"/>
</dbReference>
<dbReference type="Gene3D" id="3.40.50.720">
    <property type="entry name" value="NAD(P)-binding Rossmann-like Domain"/>
    <property type="match status" value="2"/>
</dbReference>
<dbReference type="SMART" id="SM00822">
    <property type="entry name" value="PKS_KR"/>
    <property type="match status" value="1"/>
</dbReference>
<proteinExistence type="inferred from homology"/>